<sequence length="215" mass="24344">MRDGRIEEILEVLLPRPEFLPLPQLGPRHAWPHGTCQPPQESHKPTTADRTLQLTAGVHHRVRGLPPRGAPQNLRPQLWAAASTIDAENMVHSDSVSNIPQNLVKALPEVGVERHMPRFCCPHEGVLNRSFSDLSLSACLPRETLPGAFKPPDNIASRIIRALKPFHHVKVEVVYLNFFTLKLKLPIFISEFSPVFFSIFIFKIKISFFLKMTLK</sequence>
<protein>
    <submittedName>
        <fullName evidence="2">Uncharacterized protein</fullName>
    </submittedName>
</protein>
<gene>
    <name evidence="2" type="ORF">XENORESO_018154</name>
</gene>
<evidence type="ECO:0000313" key="3">
    <source>
        <dbReference type="Proteomes" id="UP001444071"/>
    </source>
</evidence>
<keyword evidence="1" id="KW-0812">Transmembrane</keyword>
<evidence type="ECO:0000313" key="2">
    <source>
        <dbReference type="EMBL" id="MEQ2264046.1"/>
    </source>
</evidence>
<comment type="caution">
    <text evidence="2">The sequence shown here is derived from an EMBL/GenBank/DDBJ whole genome shotgun (WGS) entry which is preliminary data.</text>
</comment>
<dbReference type="Proteomes" id="UP001444071">
    <property type="component" value="Unassembled WGS sequence"/>
</dbReference>
<evidence type="ECO:0000256" key="1">
    <source>
        <dbReference type="SAM" id="Phobius"/>
    </source>
</evidence>
<proteinExistence type="predicted"/>
<feature type="transmembrane region" description="Helical" evidence="1">
    <location>
        <begin position="192"/>
        <end position="210"/>
    </location>
</feature>
<keyword evidence="1" id="KW-1133">Transmembrane helix</keyword>
<reference evidence="2 3" key="1">
    <citation type="submission" date="2021-06" db="EMBL/GenBank/DDBJ databases">
        <authorList>
            <person name="Palmer J.M."/>
        </authorList>
    </citation>
    <scope>NUCLEOTIDE SEQUENCE [LARGE SCALE GENOMIC DNA]</scope>
    <source>
        <strain evidence="2 3">XR_2019</strain>
        <tissue evidence="2">Muscle</tissue>
    </source>
</reference>
<name>A0ABV0W3J8_9TELE</name>
<keyword evidence="3" id="KW-1185">Reference proteome</keyword>
<accession>A0ABV0W3J8</accession>
<organism evidence="2 3">
    <name type="scientific">Xenotaenia resolanae</name>
    <dbReference type="NCBI Taxonomy" id="208358"/>
    <lineage>
        <taxon>Eukaryota</taxon>
        <taxon>Metazoa</taxon>
        <taxon>Chordata</taxon>
        <taxon>Craniata</taxon>
        <taxon>Vertebrata</taxon>
        <taxon>Euteleostomi</taxon>
        <taxon>Actinopterygii</taxon>
        <taxon>Neopterygii</taxon>
        <taxon>Teleostei</taxon>
        <taxon>Neoteleostei</taxon>
        <taxon>Acanthomorphata</taxon>
        <taxon>Ovalentaria</taxon>
        <taxon>Atherinomorphae</taxon>
        <taxon>Cyprinodontiformes</taxon>
        <taxon>Goodeidae</taxon>
        <taxon>Xenotaenia</taxon>
    </lineage>
</organism>
<dbReference type="EMBL" id="JAHRIM010026373">
    <property type="protein sequence ID" value="MEQ2264046.1"/>
    <property type="molecule type" value="Genomic_DNA"/>
</dbReference>
<keyword evidence="1" id="KW-0472">Membrane</keyword>